<keyword evidence="7 10" id="KW-0131">Cell cycle</keyword>
<dbReference type="SUPFAM" id="SSF52821">
    <property type="entry name" value="Rhodanese/Cell cycle control phosphatase"/>
    <property type="match status" value="1"/>
</dbReference>
<dbReference type="GO" id="GO:0000086">
    <property type="term" value="P:G2/M transition of mitotic cell cycle"/>
    <property type="evidence" value="ECO:0007669"/>
    <property type="project" value="TreeGrafter"/>
</dbReference>
<feature type="region of interest" description="Disordered" evidence="11">
    <location>
        <begin position="411"/>
        <end position="444"/>
    </location>
</feature>
<feature type="compositionally biased region" description="Polar residues" evidence="11">
    <location>
        <begin position="171"/>
        <end position="183"/>
    </location>
</feature>
<dbReference type="STRING" id="930990.A0A067M9D5"/>
<dbReference type="FunFam" id="3.40.250.10:FF:000021">
    <property type="entry name" value="M-phase inducer phosphatase cdc-25.2"/>
    <property type="match status" value="1"/>
</dbReference>
<dbReference type="CDD" id="cd01530">
    <property type="entry name" value="Cdc25"/>
    <property type="match status" value="1"/>
</dbReference>
<dbReference type="AlphaFoldDB" id="A0A067M9D5"/>
<dbReference type="GO" id="GO:0010971">
    <property type="term" value="P:positive regulation of G2/M transition of mitotic cell cycle"/>
    <property type="evidence" value="ECO:0007669"/>
    <property type="project" value="TreeGrafter"/>
</dbReference>
<accession>A0A067M9D5</accession>
<evidence type="ECO:0000256" key="3">
    <source>
        <dbReference type="ARBA" id="ARBA00022618"/>
    </source>
</evidence>
<dbReference type="PANTHER" id="PTHR10828:SF17">
    <property type="entry name" value="PROTEIN-TYROSINE-PHOSPHATASE"/>
    <property type="match status" value="1"/>
</dbReference>
<organism evidence="13 14">
    <name type="scientific">Botryobasidium botryosum (strain FD-172 SS1)</name>
    <dbReference type="NCBI Taxonomy" id="930990"/>
    <lineage>
        <taxon>Eukaryota</taxon>
        <taxon>Fungi</taxon>
        <taxon>Dikarya</taxon>
        <taxon>Basidiomycota</taxon>
        <taxon>Agaricomycotina</taxon>
        <taxon>Agaricomycetes</taxon>
        <taxon>Cantharellales</taxon>
        <taxon>Botryobasidiaceae</taxon>
        <taxon>Botryobasidium</taxon>
    </lineage>
</organism>
<dbReference type="PROSITE" id="PS50206">
    <property type="entry name" value="RHODANESE_3"/>
    <property type="match status" value="1"/>
</dbReference>
<dbReference type="PANTHER" id="PTHR10828">
    <property type="entry name" value="M-PHASE INDUCER PHOSPHATASE DUAL SPECIFICITY PHOSPHATASE CDC25"/>
    <property type="match status" value="1"/>
</dbReference>
<protein>
    <recommendedName>
        <fullName evidence="9 10">M-phase inducer phosphatase</fullName>
        <ecNumber evidence="2 10">3.1.3.48</ecNumber>
    </recommendedName>
</protein>
<comment type="function">
    <text evidence="10">Tyrosine protein phosphatase which functions as a dosage-dependent inducer of mitotic progression.</text>
</comment>
<dbReference type="InParanoid" id="A0A067M9D5"/>
<feature type="region of interest" description="Disordered" evidence="11">
    <location>
        <begin position="719"/>
        <end position="758"/>
    </location>
</feature>
<dbReference type="Pfam" id="PF00581">
    <property type="entry name" value="Rhodanese"/>
    <property type="match status" value="1"/>
</dbReference>
<feature type="compositionally biased region" description="Low complexity" evidence="11">
    <location>
        <begin position="22"/>
        <end position="32"/>
    </location>
</feature>
<feature type="domain" description="Rhodanese" evidence="12">
    <location>
        <begin position="521"/>
        <end position="634"/>
    </location>
</feature>
<dbReference type="Proteomes" id="UP000027195">
    <property type="component" value="Unassembled WGS sequence"/>
</dbReference>
<dbReference type="EMBL" id="KL198051">
    <property type="protein sequence ID" value="KDQ12348.1"/>
    <property type="molecule type" value="Genomic_DNA"/>
</dbReference>
<name>A0A067M9D5_BOTB1</name>
<dbReference type="GO" id="GO:0005737">
    <property type="term" value="C:cytoplasm"/>
    <property type="evidence" value="ECO:0007669"/>
    <property type="project" value="TreeGrafter"/>
</dbReference>
<evidence type="ECO:0000256" key="9">
    <source>
        <dbReference type="ARBA" id="ARBA00067190"/>
    </source>
</evidence>
<comment type="catalytic activity">
    <reaction evidence="8 10">
        <text>O-phospho-L-tyrosyl-[protein] + H2O = L-tyrosyl-[protein] + phosphate</text>
        <dbReference type="Rhea" id="RHEA:10684"/>
        <dbReference type="Rhea" id="RHEA-COMP:10136"/>
        <dbReference type="Rhea" id="RHEA-COMP:20101"/>
        <dbReference type="ChEBI" id="CHEBI:15377"/>
        <dbReference type="ChEBI" id="CHEBI:43474"/>
        <dbReference type="ChEBI" id="CHEBI:46858"/>
        <dbReference type="ChEBI" id="CHEBI:61978"/>
        <dbReference type="EC" id="3.1.3.48"/>
    </reaction>
</comment>
<keyword evidence="4 10" id="KW-0498">Mitosis</keyword>
<proteinExistence type="inferred from homology"/>
<evidence type="ECO:0000256" key="4">
    <source>
        <dbReference type="ARBA" id="ARBA00022776"/>
    </source>
</evidence>
<evidence type="ECO:0000259" key="12">
    <source>
        <dbReference type="PROSITE" id="PS50206"/>
    </source>
</evidence>
<evidence type="ECO:0000313" key="13">
    <source>
        <dbReference type="EMBL" id="KDQ12348.1"/>
    </source>
</evidence>
<dbReference type="InterPro" id="IPR000751">
    <property type="entry name" value="MPI_Phosphatase"/>
</dbReference>
<feature type="region of interest" description="Disordered" evidence="11">
    <location>
        <begin position="144"/>
        <end position="207"/>
    </location>
</feature>
<comment type="similarity">
    <text evidence="1 10">Belongs to the MPI phosphatase family.</text>
</comment>
<dbReference type="SMART" id="SM00450">
    <property type="entry name" value="RHOD"/>
    <property type="match status" value="1"/>
</dbReference>
<evidence type="ECO:0000256" key="5">
    <source>
        <dbReference type="ARBA" id="ARBA00022801"/>
    </source>
</evidence>
<evidence type="ECO:0000256" key="10">
    <source>
        <dbReference type="RuleBase" id="RU368028"/>
    </source>
</evidence>
<dbReference type="Gene3D" id="3.40.250.10">
    <property type="entry name" value="Rhodanese-like domain"/>
    <property type="match status" value="1"/>
</dbReference>
<dbReference type="GO" id="GO:0004725">
    <property type="term" value="F:protein tyrosine phosphatase activity"/>
    <property type="evidence" value="ECO:0007669"/>
    <property type="project" value="UniProtKB-UniRule"/>
</dbReference>
<evidence type="ECO:0000256" key="11">
    <source>
        <dbReference type="SAM" id="MobiDB-lite"/>
    </source>
</evidence>
<evidence type="ECO:0000256" key="6">
    <source>
        <dbReference type="ARBA" id="ARBA00022912"/>
    </source>
</evidence>
<gene>
    <name evidence="13" type="ORF">BOTBODRAFT_56914</name>
</gene>
<dbReference type="GO" id="GO:0005634">
    <property type="term" value="C:nucleus"/>
    <property type="evidence" value="ECO:0007669"/>
    <property type="project" value="TreeGrafter"/>
</dbReference>
<feature type="region of interest" description="Disordered" evidence="11">
    <location>
        <begin position="250"/>
        <end position="317"/>
    </location>
</feature>
<keyword evidence="5 10" id="KW-0378">Hydrolase</keyword>
<feature type="region of interest" description="Disordered" evidence="11">
    <location>
        <begin position="1"/>
        <end position="77"/>
    </location>
</feature>
<dbReference type="GO" id="GO:0110032">
    <property type="term" value="P:positive regulation of G2/MI transition of meiotic cell cycle"/>
    <property type="evidence" value="ECO:0007669"/>
    <property type="project" value="TreeGrafter"/>
</dbReference>
<evidence type="ECO:0000256" key="2">
    <source>
        <dbReference type="ARBA" id="ARBA00013064"/>
    </source>
</evidence>
<dbReference type="OrthoDB" id="26523at2759"/>
<reference evidence="14" key="1">
    <citation type="journal article" date="2014" name="Proc. Natl. Acad. Sci. U.S.A.">
        <title>Extensive sampling of basidiomycete genomes demonstrates inadequacy of the white-rot/brown-rot paradigm for wood decay fungi.</title>
        <authorList>
            <person name="Riley R."/>
            <person name="Salamov A.A."/>
            <person name="Brown D.W."/>
            <person name="Nagy L.G."/>
            <person name="Floudas D."/>
            <person name="Held B.W."/>
            <person name="Levasseur A."/>
            <person name="Lombard V."/>
            <person name="Morin E."/>
            <person name="Otillar R."/>
            <person name="Lindquist E.A."/>
            <person name="Sun H."/>
            <person name="LaButti K.M."/>
            <person name="Schmutz J."/>
            <person name="Jabbour D."/>
            <person name="Luo H."/>
            <person name="Baker S.E."/>
            <person name="Pisabarro A.G."/>
            <person name="Walton J.D."/>
            <person name="Blanchette R.A."/>
            <person name="Henrissat B."/>
            <person name="Martin F."/>
            <person name="Cullen D."/>
            <person name="Hibbett D.S."/>
            <person name="Grigoriev I.V."/>
        </authorList>
    </citation>
    <scope>NUCLEOTIDE SEQUENCE [LARGE SCALE GENOMIC DNA]</scope>
    <source>
        <strain evidence="14">FD-172 SS1</strain>
    </source>
</reference>
<dbReference type="InterPro" id="IPR001763">
    <property type="entry name" value="Rhodanese-like_dom"/>
</dbReference>
<evidence type="ECO:0000313" key="14">
    <source>
        <dbReference type="Proteomes" id="UP000027195"/>
    </source>
</evidence>
<keyword evidence="6 10" id="KW-0904">Protein phosphatase</keyword>
<keyword evidence="14" id="KW-1185">Reference proteome</keyword>
<evidence type="ECO:0000256" key="1">
    <source>
        <dbReference type="ARBA" id="ARBA00011065"/>
    </source>
</evidence>
<keyword evidence="3 10" id="KW-0132">Cell division</keyword>
<evidence type="ECO:0000256" key="8">
    <source>
        <dbReference type="ARBA" id="ARBA00051722"/>
    </source>
</evidence>
<dbReference type="InterPro" id="IPR036873">
    <property type="entry name" value="Rhodanese-like_dom_sf"/>
</dbReference>
<dbReference type="PRINTS" id="PR00716">
    <property type="entry name" value="MPIPHPHTASE"/>
</dbReference>
<dbReference type="EC" id="3.1.3.48" evidence="2 10"/>
<dbReference type="GO" id="GO:0051301">
    <property type="term" value="P:cell division"/>
    <property type="evidence" value="ECO:0007669"/>
    <property type="project" value="UniProtKB-UniRule"/>
</dbReference>
<feature type="compositionally biased region" description="Polar residues" evidence="11">
    <location>
        <begin position="49"/>
        <end position="58"/>
    </location>
</feature>
<sequence>MDFYTEPPTSSPSPPAAKRIFTSSHTSPTESPSRLDDTEDFPSDLDISFASTMSITSAPPSPTREPTPDSTRMFDFSPMDISPMLVSRHESQPDASPCFLSTKRDAIVNERVATRLFGRELSNTPDVAFLTSSPAQDVLVKPLAPPQFGRRTPSSASSSGRAGSVKSRSGMPSQWLQVPSKTSAKAKRSGAVFGTRPAGISPATARPLLSSPEHVASSDAMDIDLSSPVRPSPARTVYLASSPDVAPKTDFSSLFFQPGSPIVLPPTKKRRSPEPDNDGPSVKQRMAPPASRPASSENVVYLSSPPSSPLKQRAPPRPIFDRAATTGGQGSLFSMAAPAAVPALLPAQQILPKRNAGVPRRPALSTLIAGESRPVVSSAYASLNGPLNAVPAPARRAFSACLGPGGMMSMMSSEADDDDEEHGFDPALDSSPAQRASDARKENVGMLGRRKRTLFADEALKRASPKAPRSPLKRITNGLPGFGDNEADGKILPCKRVREDGLMRIDCHTLDALLDGKYSSQIERYQIIDCRFDYEHEGGHIPGAINLNTDAAIEEFLMGEGKPKPSRSGDPDKKTVLIFHCEFSVKRAPTFAKHFRSRDRALNSSVYPNIHYPELYILSGGYAGFYKEYSVRCEPSAYVQMDDPAHLRARSSDLNNFRRWERAHSFTFGERPAETNPIPAAKRPASLNSVMTTALSSSGSTGLTFAAASAAISRRGASISGQPSSLLSTLEEDADSSFTSDAGHGDSPCPPSNGKTRLRAGTVLPRMMFGRANSAVLVRP</sequence>
<evidence type="ECO:0000256" key="7">
    <source>
        <dbReference type="ARBA" id="ARBA00023306"/>
    </source>
</evidence>
<feature type="compositionally biased region" description="Low complexity" evidence="11">
    <location>
        <begin position="149"/>
        <end position="170"/>
    </location>
</feature>
<dbReference type="HOGENOM" id="CLU_011408_0_0_1"/>